<dbReference type="PANTHER" id="PTHR36166">
    <property type="entry name" value="CHROMOSOME 9, WHOLE GENOME SHOTGUN SEQUENCE"/>
    <property type="match status" value="1"/>
</dbReference>
<dbReference type="Proteomes" id="UP001143307">
    <property type="component" value="Unassembled WGS sequence"/>
</dbReference>
<dbReference type="InterPro" id="IPR019587">
    <property type="entry name" value="Polyketide_cyclase/dehydratase"/>
</dbReference>
<dbReference type="Gene3D" id="3.30.530.20">
    <property type="match status" value="1"/>
</dbReference>
<gene>
    <name evidence="1" type="ORF">EYC87_07420</name>
</gene>
<proteinExistence type="predicted"/>
<dbReference type="RefSeq" id="WP_279252324.1">
    <property type="nucleotide sequence ID" value="NZ_SHNP01000002.1"/>
</dbReference>
<organism evidence="1 2">
    <name type="scientific">Candidatus Seongchinamella marina</name>
    <dbReference type="NCBI Taxonomy" id="2518990"/>
    <lineage>
        <taxon>Bacteria</taxon>
        <taxon>Pseudomonadati</taxon>
        <taxon>Pseudomonadota</taxon>
        <taxon>Gammaproteobacteria</taxon>
        <taxon>Cellvibrionales</taxon>
        <taxon>Halieaceae</taxon>
        <taxon>Seongchinamella</taxon>
    </lineage>
</organism>
<evidence type="ECO:0000313" key="2">
    <source>
        <dbReference type="Proteomes" id="UP001143307"/>
    </source>
</evidence>
<reference evidence="1" key="1">
    <citation type="submission" date="2019-02" db="EMBL/GenBank/DDBJ databases">
        <authorList>
            <person name="Li S.-H."/>
        </authorList>
    </citation>
    <scope>NUCLEOTIDE SEQUENCE</scope>
    <source>
        <strain evidence="1">IMCC8485</strain>
    </source>
</reference>
<protein>
    <submittedName>
        <fullName evidence="1">SRPBCC domain-containing protein</fullName>
    </submittedName>
</protein>
<dbReference type="SUPFAM" id="SSF55961">
    <property type="entry name" value="Bet v1-like"/>
    <property type="match status" value="1"/>
</dbReference>
<dbReference type="InterPro" id="IPR023393">
    <property type="entry name" value="START-like_dom_sf"/>
</dbReference>
<comment type="caution">
    <text evidence="1">The sequence shown here is derived from an EMBL/GenBank/DDBJ whole genome shotgun (WGS) entry which is preliminary data.</text>
</comment>
<keyword evidence="2" id="KW-1185">Reference proteome</keyword>
<evidence type="ECO:0000313" key="1">
    <source>
        <dbReference type="EMBL" id="MCX2973415.1"/>
    </source>
</evidence>
<dbReference type="Pfam" id="PF10604">
    <property type="entry name" value="Polyketide_cyc2"/>
    <property type="match status" value="1"/>
</dbReference>
<accession>A0ABT3SUU0</accession>
<dbReference type="CDD" id="cd07822">
    <property type="entry name" value="SRPBCC_4"/>
    <property type="match status" value="1"/>
</dbReference>
<name>A0ABT3SUU0_9GAMM</name>
<dbReference type="PANTHER" id="PTHR36166:SF1">
    <property type="entry name" value="SRPBCC DOMAIN-CONTAINING PROTEIN"/>
    <property type="match status" value="1"/>
</dbReference>
<dbReference type="EMBL" id="SHNP01000002">
    <property type="protein sequence ID" value="MCX2973415.1"/>
    <property type="molecule type" value="Genomic_DNA"/>
</dbReference>
<sequence length="151" mass="16758">MSNIIQVSSETLTIAAPAELVWQVVIDFKHYPQWNEFCPSIEAALEVGSPVKMQVNLGNGLQEQVEYITFIDAPAKITWSMENKDGDPIHADRSQVITAVSDTQCTYVTYDDFSGDFAATMVDQMGEQVRTGFNLCARNLKARAEAIYKAS</sequence>